<dbReference type="AlphaFoldDB" id="A0A0E9PG23"/>
<protein>
    <submittedName>
        <fullName evidence="1">Uncharacterized protein</fullName>
    </submittedName>
</protein>
<organism evidence="1">
    <name type="scientific">Anguilla anguilla</name>
    <name type="common">European freshwater eel</name>
    <name type="synonym">Muraena anguilla</name>
    <dbReference type="NCBI Taxonomy" id="7936"/>
    <lineage>
        <taxon>Eukaryota</taxon>
        <taxon>Metazoa</taxon>
        <taxon>Chordata</taxon>
        <taxon>Craniata</taxon>
        <taxon>Vertebrata</taxon>
        <taxon>Euteleostomi</taxon>
        <taxon>Actinopterygii</taxon>
        <taxon>Neopterygii</taxon>
        <taxon>Teleostei</taxon>
        <taxon>Anguilliformes</taxon>
        <taxon>Anguillidae</taxon>
        <taxon>Anguilla</taxon>
    </lineage>
</organism>
<proteinExistence type="predicted"/>
<dbReference type="EMBL" id="GBXM01105552">
    <property type="protein sequence ID" value="JAH03025.1"/>
    <property type="molecule type" value="Transcribed_RNA"/>
</dbReference>
<reference evidence="1" key="1">
    <citation type="submission" date="2014-11" db="EMBL/GenBank/DDBJ databases">
        <authorList>
            <person name="Amaro Gonzalez C."/>
        </authorList>
    </citation>
    <scope>NUCLEOTIDE SEQUENCE</scope>
</reference>
<evidence type="ECO:0000313" key="1">
    <source>
        <dbReference type="EMBL" id="JAH03025.1"/>
    </source>
</evidence>
<accession>A0A0E9PG23</accession>
<reference evidence="1" key="2">
    <citation type="journal article" date="2015" name="Fish Shellfish Immunol.">
        <title>Early steps in the European eel (Anguilla anguilla)-Vibrio vulnificus interaction in the gills: Role of the RtxA13 toxin.</title>
        <authorList>
            <person name="Callol A."/>
            <person name="Pajuelo D."/>
            <person name="Ebbesson L."/>
            <person name="Teles M."/>
            <person name="MacKenzie S."/>
            <person name="Amaro C."/>
        </authorList>
    </citation>
    <scope>NUCLEOTIDE SEQUENCE</scope>
</reference>
<sequence>MLFSSSESNPICCSQTQKDNVFTICLLKFRLHIGRIPFSISACTRPAPRSKS</sequence>
<name>A0A0E9PG23_ANGAN</name>